<proteinExistence type="predicted"/>
<organism evidence="1">
    <name type="scientific">marine sediment metagenome</name>
    <dbReference type="NCBI Taxonomy" id="412755"/>
    <lineage>
        <taxon>unclassified sequences</taxon>
        <taxon>metagenomes</taxon>
        <taxon>ecological metagenomes</taxon>
    </lineage>
</organism>
<dbReference type="EMBL" id="BARV01011246">
    <property type="protein sequence ID" value="GAI05531.1"/>
    <property type="molecule type" value="Genomic_DNA"/>
</dbReference>
<reference evidence="1" key="1">
    <citation type="journal article" date="2014" name="Front. Microbiol.">
        <title>High frequency of phylogenetically diverse reductive dehalogenase-homologous genes in deep subseafloor sedimentary metagenomes.</title>
        <authorList>
            <person name="Kawai M."/>
            <person name="Futagami T."/>
            <person name="Toyoda A."/>
            <person name="Takaki Y."/>
            <person name="Nishi S."/>
            <person name="Hori S."/>
            <person name="Arai W."/>
            <person name="Tsubouchi T."/>
            <person name="Morono Y."/>
            <person name="Uchiyama I."/>
            <person name="Ito T."/>
            <person name="Fujiyama A."/>
            <person name="Inagaki F."/>
            <person name="Takami H."/>
        </authorList>
    </citation>
    <scope>NUCLEOTIDE SEQUENCE</scope>
    <source>
        <strain evidence="1">Expedition CK06-06</strain>
    </source>
</reference>
<name>X1LI88_9ZZZZ</name>
<gene>
    <name evidence="1" type="ORF">S06H3_21419</name>
</gene>
<comment type="caution">
    <text evidence="1">The sequence shown here is derived from an EMBL/GenBank/DDBJ whole genome shotgun (WGS) entry which is preliminary data.</text>
</comment>
<accession>X1LI88</accession>
<evidence type="ECO:0000313" key="1">
    <source>
        <dbReference type="EMBL" id="GAI05531.1"/>
    </source>
</evidence>
<dbReference type="AlphaFoldDB" id="X1LI88"/>
<protein>
    <submittedName>
        <fullName evidence="1">Uncharacterized protein</fullName>
    </submittedName>
</protein>
<sequence>MREYPWTIKMLDQNRIIRRVKNIRRALEGGWLIDADDSGKDQTFQCRS</sequence>